<proteinExistence type="predicted"/>
<protein>
    <submittedName>
        <fullName evidence="1">Uncharacterized protein</fullName>
    </submittedName>
</protein>
<name>A0AAU7Q626_9GAMM</name>
<dbReference type="AlphaFoldDB" id="A0AAU7Q626"/>
<sequence>MANLLEAGQAGLAAGRACRPRRGLNARRVWSNAAERWSVGRLS</sequence>
<dbReference type="EMBL" id="CP157947">
    <property type="protein sequence ID" value="XBS68505.1"/>
    <property type="molecule type" value="Genomic_DNA"/>
</dbReference>
<reference evidence="1" key="1">
    <citation type="submission" date="2024-06" db="EMBL/GenBank/DDBJ databases">
        <authorList>
            <person name="Coelho C."/>
            <person name="Bento M."/>
            <person name="Garcia E."/>
            <person name="Camelo A."/>
            <person name="Brandao I."/>
            <person name="Espirito Santo C."/>
            <person name="Trovao J."/>
            <person name="Verissimo A."/>
            <person name="Costa J."/>
            <person name="Tiago I."/>
        </authorList>
    </citation>
    <scope>NUCLEOTIDE SEQUENCE</scope>
    <source>
        <strain evidence="1">KWT182</strain>
    </source>
</reference>
<evidence type="ECO:0000313" key="1">
    <source>
        <dbReference type="EMBL" id="XBS68505.1"/>
    </source>
</evidence>
<organism evidence="1">
    <name type="scientific">Acerihabitans sp. KWT182</name>
    <dbReference type="NCBI Taxonomy" id="3157919"/>
    <lineage>
        <taxon>Bacteria</taxon>
        <taxon>Pseudomonadati</taxon>
        <taxon>Pseudomonadota</taxon>
        <taxon>Gammaproteobacteria</taxon>
        <taxon>Enterobacterales</taxon>
        <taxon>Pectobacteriaceae</taxon>
        <taxon>Acerihabitans</taxon>
    </lineage>
</organism>
<gene>
    <name evidence="1" type="ORF">ABK905_17600</name>
</gene>
<accession>A0AAU7Q626</accession>